<dbReference type="AlphaFoldDB" id="M4B5R9"/>
<dbReference type="EMBL" id="JH598461">
    <property type="status" value="NOT_ANNOTATED_CDS"/>
    <property type="molecule type" value="Genomic_DNA"/>
</dbReference>
<evidence type="ECO:0000313" key="2">
    <source>
        <dbReference type="EnsemblProtists" id="HpaP801619"/>
    </source>
</evidence>
<accession>M4B5R9</accession>
<organism evidence="2 3">
    <name type="scientific">Hyaloperonospora arabidopsidis (strain Emoy2)</name>
    <name type="common">Downy mildew agent</name>
    <name type="synonym">Peronospora arabidopsidis</name>
    <dbReference type="NCBI Taxonomy" id="559515"/>
    <lineage>
        <taxon>Eukaryota</taxon>
        <taxon>Sar</taxon>
        <taxon>Stramenopiles</taxon>
        <taxon>Oomycota</taxon>
        <taxon>Peronosporomycetes</taxon>
        <taxon>Peronosporales</taxon>
        <taxon>Peronosporaceae</taxon>
        <taxon>Hyaloperonospora</taxon>
    </lineage>
</organism>
<dbReference type="VEuPathDB" id="FungiDB:HpaG801619"/>
<dbReference type="EnsemblProtists" id="HpaT801619">
    <property type="protein sequence ID" value="HpaP801619"/>
    <property type="gene ID" value="HpaG801619"/>
</dbReference>
<dbReference type="InParanoid" id="M4B5R9"/>
<feature type="region of interest" description="Disordered" evidence="1">
    <location>
        <begin position="156"/>
        <end position="176"/>
    </location>
</feature>
<feature type="compositionally biased region" description="Polar residues" evidence="1">
    <location>
        <begin position="156"/>
        <end position="166"/>
    </location>
</feature>
<evidence type="ECO:0000256" key="1">
    <source>
        <dbReference type="SAM" id="MobiDB-lite"/>
    </source>
</evidence>
<protein>
    <recommendedName>
        <fullName evidence="4">Retrotransposon gag domain-containing protein</fullName>
    </recommendedName>
</protein>
<dbReference type="Proteomes" id="UP000011713">
    <property type="component" value="Unassembled WGS sequence"/>
</dbReference>
<proteinExistence type="predicted"/>
<name>M4B5R9_HYAAE</name>
<reference evidence="3" key="1">
    <citation type="journal article" date="2010" name="Science">
        <title>Signatures of adaptation to obligate biotrophy in the Hyaloperonospora arabidopsidis genome.</title>
        <authorList>
            <person name="Baxter L."/>
            <person name="Tripathy S."/>
            <person name="Ishaque N."/>
            <person name="Boot N."/>
            <person name="Cabral A."/>
            <person name="Kemen E."/>
            <person name="Thines M."/>
            <person name="Ah-Fong A."/>
            <person name="Anderson R."/>
            <person name="Badejoko W."/>
            <person name="Bittner-Eddy P."/>
            <person name="Boore J.L."/>
            <person name="Chibucos M.C."/>
            <person name="Coates M."/>
            <person name="Dehal P."/>
            <person name="Delehaunty K."/>
            <person name="Dong S."/>
            <person name="Downton P."/>
            <person name="Dumas B."/>
            <person name="Fabro G."/>
            <person name="Fronick C."/>
            <person name="Fuerstenberg S.I."/>
            <person name="Fulton L."/>
            <person name="Gaulin E."/>
            <person name="Govers F."/>
            <person name="Hughes L."/>
            <person name="Humphray S."/>
            <person name="Jiang R.H."/>
            <person name="Judelson H."/>
            <person name="Kamoun S."/>
            <person name="Kyung K."/>
            <person name="Meijer H."/>
            <person name="Minx P."/>
            <person name="Morris P."/>
            <person name="Nelson J."/>
            <person name="Phuntumart V."/>
            <person name="Qutob D."/>
            <person name="Rehmany A."/>
            <person name="Rougon-Cardoso A."/>
            <person name="Ryden P."/>
            <person name="Torto-Alalibo T."/>
            <person name="Studholme D."/>
            <person name="Wang Y."/>
            <person name="Win J."/>
            <person name="Wood J."/>
            <person name="Clifton S.W."/>
            <person name="Rogers J."/>
            <person name="Van den Ackerveken G."/>
            <person name="Jones J.D."/>
            <person name="McDowell J.M."/>
            <person name="Beynon J."/>
            <person name="Tyler B.M."/>
        </authorList>
    </citation>
    <scope>NUCLEOTIDE SEQUENCE [LARGE SCALE GENOMIC DNA]</scope>
    <source>
        <strain evidence="3">Emoy2</strain>
    </source>
</reference>
<evidence type="ECO:0000313" key="3">
    <source>
        <dbReference type="Proteomes" id="UP000011713"/>
    </source>
</evidence>
<sequence length="176" mass="19868">MAMRSGLVKLDHQQVSLAISKLDGRAREWALTCSTSVDLAFPTWDSLKSQLVQVFSPPNQAYRVRSRFLSTCQEPKSFGFTPLHSKRLLELLLMLSITSSRLDLAGMGTIPALREQTTRVLRTLIGRNRWISAMLKTMVKFNFKLLSSNVLQRQATSQHCTPSQKSGMARRNVDTQ</sequence>
<keyword evidence="3" id="KW-1185">Reference proteome</keyword>
<reference evidence="2" key="2">
    <citation type="submission" date="2015-06" db="UniProtKB">
        <authorList>
            <consortium name="EnsemblProtists"/>
        </authorList>
    </citation>
    <scope>IDENTIFICATION</scope>
    <source>
        <strain evidence="2">Emoy2</strain>
    </source>
</reference>
<evidence type="ECO:0008006" key="4">
    <source>
        <dbReference type="Google" id="ProtNLM"/>
    </source>
</evidence>
<dbReference type="HOGENOM" id="CLU_106505_0_0_1"/>